<feature type="transmembrane region" description="Helical" evidence="8">
    <location>
        <begin position="380"/>
        <end position="398"/>
    </location>
</feature>
<dbReference type="EMBL" id="BNJQ01000030">
    <property type="protein sequence ID" value="GHP10719.1"/>
    <property type="molecule type" value="Genomic_DNA"/>
</dbReference>
<dbReference type="GO" id="GO:0098553">
    <property type="term" value="C:lumenal side of endoplasmic reticulum membrane"/>
    <property type="evidence" value="ECO:0007669"/>
    <property type="project" value="TreeGrafter"/>
</dbReference>
<proteinExistence type="inferred from homology"/>
<evidence type="ECO:0000256" key="6">
    <source>
        <dbReference type="ARBA" id="ARBA00023136"/>
    </source>
</evidence>
<dbReference type="PANTHER" id="PTHR12174:SF73">
    <property type="entry name" value="SIGNAL PEPTIDE PEPTIDASE DOMAIN CONTAINING PROTEIN"/>
    <property type="match status" value="1"/>
</dbReference>
<dbReference type="InterPro" id="IPR006639">
    <property type="entry name" value="Preselin/SPP"/>
</dbReference>
<comment type="subcellular location">
    <subcellularLocation>
        <location evidence="1">Endomembrane system</location>
        <topology evidence="1">Multi-pass membrane protein</topology>
    </subcellularLocation>
</comment>
<protein>
    <submittedName>
        <fullName evidence="9">Uncharacterized protein</fullName>
    </submittedName>
</protein>
<evidence type="ECO:0000256" key="8">
    <source>
        <dbReference type="SAM" id="Phobius"/>
    </source>
</evidence>
<accession>A0A830I0Z1</accession>
<keyword evidence="6 8" id="KW-0472">Membrane</keyword>
<evidence type="ECO:0000256" key="3">
    <source>
        <dbReference type="ARBA" id="ARBA00022692"/>
    </source>
</evidence>
<feature type="transmembrane region" description="Helical" evidence="8">
    <location>
        <begin position="240"/>
        <end position="261"/>
    </location>
</feature>
<dbReference type="InterPro" id="IPR007369">
    <property type="entry name" value="Peptidase_A22B_SPP"/>
</dbReference>
<feature type="transmembrane region" description="Helical" evidence="8">
    <location>
        <begin position="418"/>
        <end position="440"/>
    </location>
</feature>
<dbReference type="Pfam" id="PF04258">
    <property type="entry name" value="Peptidase_A22B"/>
    <property type="match status" value="1"/>
</dbReference>
<dbReference type="SMART" id="SM00730">
    <property type="entry name" value="PSN"/>
    <property type="match status" value="1"/>
</dbReference>
<feature type="transmembrane region" description="Helical" evidence="8">
    <location>
        <begin position="181"/>
        <end position="201"/>
    </location>
</feature>
<evidence type="ECO:0000256" key="1">
    <source>
        <dbReference type="ARBA" id="ARBA00004127"/>
    </source>
</evidence>
<name>A0A830I0Z1_9CHLO</name>
<evidence type="ECO:0000256" key="2">
    <source>
        <dbReference type="ARBA" id="ARBA00006859"/>
    </source>
</evidence>
<keyword evidence="10" id="KW-1185">Reference proteome</keyword>
<dbReference type="GO" id="GO:0006465">
    <property type="term" value="P:signal peptide processing"/>
    <property type="evidence" value="ECO:0007669"/>
    <property type="project" value="TreeGrafter"/>
</dbReference>
<dbReference type="GO" id="GO:0042500">
    <property type="term" value="F:aspartic endopeptidase activity, intramembrane cleaving"/>
    <property type="evidence" value="ECO:0007669"/>
    <property type="project" value="InterPro"/>
</dbReference>
<evidence type="ECO:0000313" key="9">
    <source>
        <dbReference type="EMBL" id="GHP10719.1"/>
    </source>
</evidence>
<feature type="transmembrane region" description="Helical" evidence="8">
    <location>
        <begin position="501"/>
        <end position="527"/>
    </location>
</feature>
<dbReference type="Proteomes" id="UP000660262">
    <property type="component" value="Unassembled WGS sequence"/>
</dbReference>
<dbReference type="GO" id="GO:0098554">
    <property type="term" value="C:cytoplasmic side of endoplasmic reticulum membrane"/>
    <property type="evidence" value="ECO:0007669"/>
    <property type="project" value="TreeGrafter"/>
</dbReference>
<organism evidence="9 10">
    <name type="scientific">Pycnococcus provasolii</name>
    <dbReference type="NCBI Taxonomy" id="41880"/>
    <lineage>
        <taxon>Eukaryota</taxon>
        <taxon>Viridiplantae</taxon>
        <taxon>Chlorophyta</taxon>
        <taxon>Pseudoscourfieldiophyceae</taxon>
        <taxon>Pseudoscourfieldiales</taxon>
        <taxon>Pycnococcaceae</taxon>
        <taxon>Pycnococcus</taxon>
    </lineage>
</organism>
<dbReference type="OrthoDB" id="29661at2759"/>
<gene>
    <name evidence="9" type="ORF">PPROV_000945000</name>
</gene>
<evidence type="ECO:0000256" key="7">
    <source>
        <dbReference type="SAM" id="MobiDB-lite"/>
    </source>
</evidence>
<feature type="compositionally biased region" description="Polar residues" evidence="7">
    <location>
        <begin position="109"/>
        <end position="121"/>
    </location>
</feature>
<sequence length="540" mass="57377">MPHSNLVFVLVGIPHYVPDRDPERGWGSGDPFVISAKNFLEPLNYLAIQMATSTQRTSLTSVLRACRLQRRGHLVTGLNSQTSSSRREAQTASVCLRETTVGACRANASAGSRTRTRTQQPCRKRHNMRTSATRQTKSAAAKTTWKWDETKTATTAWAVVLGTLALGAVPGASDWFDGRSYIPYFLTIAGGTIFIGAHRSLSSPFLQTGLTLKESAFAPVAASFSLFGIYLVIKNLNVDVLATFISLYFGVLTVAAIGGVVRTPISQVLGDEKDVVIWTPPADWFEEEENTSSSLDSDDLNVRVSDGIALSLGVGLAIADALTQHQVPALSNFSAICVAAELLAGVSLGSVQTASALLLGLLAYDVFWVFGSAKAVGENVMVVVATSKVVAGPTRLLFPRPSLSESAAAAVAAKGMTIPAYTLLGLGDVLVPGLFIALALRADLARNAAWGDFADGLDPIRDPTSGFVKERPLFCAALGGYAAGLGMAFVANAYFKAAQPALLYLSPCVILAVLGCATAKGELGSLLRWRDESRRMRTRE</sequence>
<comment type="caution">
    <text evidence="9">The sequence shown here is derived from an EMBL/GenBank/DDBJ whole genome shotgun (WGS) entry which is preliminary data.</text>
</comment>
<dbReference type="AlphaFoldDB" id="A0A830I0Z1"/>
<keyword evidence="3 8" id="KW-0812">Transmembrane</keyword>
<reference evidence="9" key="1">
    <citation type="submission" date="2020-10" db="EMBL/GenBank/DDBJ databases">
        <title>Unveiling of a novel bifunctional photoreceptor, Dualchrome1, isolated from a cosmopolitan green alga.</title>
        <authorList>
            <person name="Suzuki S."/>
            <person name="Kawachi M."/>
        </authorList>
    </citation>
    <scope>NUCLEOTIDE SEQUENCE</scope>
    <source>
        <strain evidence="9">NIES 2893</strain>
    </source>
</reference>
<feature type="transmembrane region" description="Helical" evidence="8">
    <location>
        <begin position="216"/>
        <end position="233"/>
    </location>
</feature>
<keyword evidence="4" id="KW-0378">Hydrolase</keyword>
<comment type="similarity">
    <text evidence="2">Belongs to the peptidase A22B family.</text>
</comment>
<evidence type="ECO:0000256" key="5">
    <source>
        <dbReference type="ARBA" id="ARBA00022989"/>
    </source>
</evidence>
<dbReference type="PANTHER" id="PTHR12174">
    <property type="entry name" value="SIGNAL PEPTIDE PEPTIDASE"/>
    <property type="match status" value="1"/>
</dbReference>
<evidence type="ECO:0000256" key="4">
    <source>
        <dbReference type="ARBA" id="ARBA00022801"/>
    </source>
</evidence>
<evidence type="ECO:0000313" key="10">
    <source>
        <dbReference type="Proteomes" id="UP000660262"/>
    </source>
</evidence>
<dbReference type="GO" id="GO:0033619">
    <property type="term" value="P:membrane protein proteolysis"/>
    <property type="evidence" value="ECO:0007669"/>
    <property type="project" value="TreeGrafter"/>
</dbReference>
<keyword evidence="5 8" id="KW-1133">Transmembrane helix</keyword>
<feature type="region of interest" description="Disordered" evidence="7">
    <location>
        <begin position="106"/>
        <end position="135"/>
    </location>
</feature>
<feature type="transmembrane region" description="Helical" evidence="8">
    <location>
        <begin position="473"/>
        <end position="495"/>
    </location>
</feature>